<dbReference type="Proteomes" id="UP000276133">
    <property type="component" value="Unassembled WGS sequence"/>
</dbReference>
<dbReference type="AlphaFoldDB" id="A0A3M7P4X8"/>
<keyword evidence="3 4" id="KW-0677">Repeat</keyword>
<dbReference type="PROSITE" id="PS01025">
    <property type="entry name" value="PR55_2"/>
    <property type="match status" value="1"/>
</dbReference>
<keyword evidence="7" id="KW-1185">Reference proteome</keyword>
<evidence type="ECO:0000313" key="7">
    <source>
        <dbReference type="Proteomes" id="UP000276133"/>
    </source>
</evidence>
<dbReference type="InterPro" id="IPR018067">
    <property type="entry name" value="PP2A_PR55_CS"/>
</dbReference>
<dbReference type="InterPro" id="IPR001680">
    <property type="entry name" value="WD40_rpt"/>
</dbReference>
<feature type="region of interest" description="Disordered" evidence="5">
    <location>
        <begin position="570"/>
        <end position="592"/>
    </location>
</feature>
<evidence type="ECO:0000256" key="1">
    <source>
        <dbReference type="ARBA" id="ARBA00008259"/>
    </source>
</evidence>
<name>A0A3M7P4X8_BRAPC</name>
<dbReference type="STRING" id="10195.A0A3M7P4X8"/>
<dbReference type="SMART" id="SM00320">
    <property type="entry name" value="WD40"/>
    <property type="match status" value="7"/>
</dbReference>
<sequence>MTVSNPLIESGGEAQWYFSQVKGTMEDEVNEADVISTVEFNEDGELLATGDKGGRIVIFQREQPTKSQLQQNDFNSLRTEYNVYSTFQSHEAEFDYLKSLEIEEKINKIKWLRRKNMAHFLLSTNDKTVKLWKIRERNKRAIIQSSAASTEYSHYQNHTSLMNGNITVRDDINGFIRTVSIPVVKYMDRIEVEAIPKRVFANAHTYHINSISLNSDQETFMSADDLRINLWHIEITNQSFNIVDIKPANMEELTEVITAAEFHPKECNLFVYSSSKGIIRLCDMRQSALCDSQAKIFEEREDPTTKNFFSEIISSISDVKFSHSGRYLCTRDYLNVKIWDLNMENRPVETYNVHDYLRNKLCVLYENDCIFDKFECSWSSNDDHILTGSYNNFFKSFNRNSKQELMFECSREQTKPRQLLRPKRVTNSNLSNGQTNGNSSPLLNSKRNNLMNGKTNSYKDEVNVDNLDFTKKILHTSWHPKDNIIAIAATNNLYLFYNKENTSPTSSMASYISSCNTISSNSSMNCFNTLSNNTFSTTPLNSQNTAQIQNSQNQLSQIQLNTSFYTAPSSGFSNTPNVQTPQAPSQNTTMSL</sequence>
<feature type="compositionally biased region" description="Polar residues" evidence="5">
    <location>
        <begin position="425"/>
        <end position="456"/>
    </location>
</feature>
<dbReference type="GO" id="GO:0000159">
    <property type="term" value="C:protein phosphatase type 2A complex"/>
    <property type="evidence" value="ECO:0007669"/>
    <property type="project" value="UniProtKB-UniRule"/>
</dbReference>
<dbReference type="Gene3D" id="2.130.10.10">
    <property type="entry name" value="YVTN repeat-like/Quinoprotein amine dehydrogenase"/>
    <property type="match status" value="2"/>
</dbReference>
<dbReference type="EMBL" id="REGN01013534">
    <property type="protein sequence ID" value="RMZ93817.1"/>
    <property type="molecule type" value="Genomic_DNA"/>
</dbReference>
<protein>
    <recommendedName>
        <fullName evidence="4">Serine/threonine-protein phosphatase 2A 55 kDa regulatory subunit B</fullName>
    </recommendedName>
</protein>
<dbReference type="SUPFAM" id="SSF50978">
    <property type="entry name" value="WD40 repeat-like"/>
    <property type="match status" value="1"/>
</dbReference>
<keyword evidence="2 4" id="KW-0853">WD repeat</keyword>
<dbReference type="GO" id="GO:0019888">
    <property type="term" value="F:protein phosphatase regulator activity"/>
    <property type="evidence" value="ECO:0007669"/>
    <property type="project" value="InterPro"/>
</dbReference>
<dbReference type="InterPro" id="IPR036322">
    <property type="entry name" value="WD40_repeat_dom_sf"/>
</dbReference>
<reference evidence="6 7" key="1">
    <citation type="journal article" date="2018" name="Sci. Rep.">
        <title>Genomic signatures of local adaptation to the degree of environmental predictability in rotifers.</title>
        <authorList>
            <person name="Franch-Gras L."/>
            <person name="Hahn C."/>
            <person name="Garcia-Roger E.M."/>
            <person name="Carmona M.J."/>
            <person name="Serra M."/>
            <person name="Gomez A."/>
        </authorList>
    </citation>
    <scope>NUCLEOTIDE SEQUENCE [LARGE SCALE GENOMIC DNA]</scope>
    <source>
        <strain evidence="6">HYR1</strain>
    </source>
</reference>
<feature type="region of interest" description="Disordered" evidence="5">
    <location>
        <begin position="412"/>
        <end position="457"/>
    </location>
</feature>
<dbReference type="PRINTS" id="PR00600">
    <property type="entry name" value="PP2APR55"/>
</dbReference>
<evidence type="ECO:0000256" key="5">
    <source>
        <dbReference type="SAM" id="MobiDB-lite"/>
    </source>
</evidence>
<evidence type="ECO:0000256" key="3">
    <source>
        <dbReference type="ARBA" id="ARBA00022737"/>
    </source>
</evidence>
<evidence type="ECO:0000313" key="6">
    <source>
        <dbReference type="EMBL" id="RMZ93817.1"/>
    </source>
</evidence>
<evidence type="ECO:0000256" key="2">
    <source>
        <dbReference type="ARBA" id="ARBA00022574"/>
    </source>
</evidence>
<accession>A0A3M7P4X8</accession>
<dbReference type="OrthoDB" id="6274823at2759"/>
<proteinExistence type="inferred from homology"/>
<evidence type="ECO:0000256" key="4">
    <source>
        <dbReference type="RuleBase" id="RU331113"/>
    </source>
</evidence>
<comment type="similarity">
    <text evidence="1 4">Belongs to the phosphatase 2A regulatory subunit B family.</text>
</comment>
<gene>
    <name evidence="6" type="ORF">BpHYR1_049569</name>
</gene>
<dbReference type="InterPro" id="IPR015943">
    <property type="entry name" value="WD40/YVTN_repeat-like_dom_sf"/>
</dbReference>
<dbReference type="PANTHER" id="PTHR11871">
    <property type="entry name" value="PROTEIN PHOSPHATASE PP2A REGULATORY SUBUNIT B"/>
    <property type="match status" value="1"/>
</dbReference>
<dbReference type="PIRSF" id="PIRSF037309">
    <property type="entry name" value="PP2A_PR55"/>
    <property type="match status" value="1"/>
</dbReference>
<comment type="caution">
    <text evidence="6">The sequence shown here is derived from an EMBL/GenBank/DDBJ whole genome shotgun (WGS) entry which is preliminary data.</text>
</comment>
<dbReference type="PROSITE" id="PS01024">
    <property type="entry name" value="PR55_1"/>
    <property type="match status" value="1"/>
</dbReference>
<organism evidence="6 7">
    <name type="scientific">Brachionus plicatilis</name>
    <name type="common">Marine rotifer</name>
    <name type="synonym">Brachionus muelleri</name>
    <dbReference type="NCBI Taxonomy" id="10195"/>
    <lineage>
        <taxon>Eukaryota</taxon>
        <taxon>Metazoa</taxon>
        <taxon>Spiralia</taxon>
        <taxon>Gnathifera</taxon>
        <taxon>Rotifera</taxon>
        <taxon>Eurotatoria</taxon>
        <taxon>Monogononta</taxon>
        <taxon>Pseudotrocha</taxon>
        <taxon>Ploima</taxon>
        <taxon>Brachionidae</taxon>
        <taxon>Brachionus</taxon>
    </lineage>
</organism>
<dbReference type="InterPro" id="IPR000009">
    <property type="entry name" value="PP2A_PR55"/>
</dbReference>